<name>A0A8H5M906_9AGAR</name>
<dbReference type="Proteomes" id="UP000565441">
    <property type="component" value="Unassembled WGS sequence"/>
</dbReference>
<keyword evidence="1" id="KW-1133">Transmembrane helix</keyword>
<feature type="transmembrane region" description="Helical" evidence="1">
    <location>
        <begin position="129"/>
        <end position="149"/>
    </location>
</feature>
<feature type="transmembrane region" description="Helical" evidence="1">
    <location>
        <begin position="101"/>
        <end position="122"/>
    </location>
</feature>
<organism evidence="2 3">
    <name type="scientific">Tricholomella constricta</name>
    <dbReference type="NCBI Taxonomy" id="117010"/>
    <lineage>
        <taxon>Eukaryota</taxon>
        <taxon>Fungi</taxon>
        <taxon>Dikarya</taxon>
        <taxon>Basidiomycota</taxon>
        <taxon>Agaricomycotina</taxon>
        <taxon>Agaricomycetes</taxon>
        <taxon>Agaricomycetidae</taxon>
        <taxon>Agaricales</taxon>
        <taxon>Tricholomatineae</taxon>
        <taxon>Lyophyllaceae</taxon>
        <taxon>Tricholomella</taxon>
    </lineage>
</organism>
<evidence type="ECO:0000256" key="1">
    <source>
        <dbReference type="SAM" id="Phobius"/>
    </source>
</evidence>
<protein>
    <submittedName>
        <fullName evidence="2">Uncharacterized protein</fullName>
    </submittedName>
</protein>
<reference evidence="2 3" key="1">
    <citation type="journal article" date="2020" name="ISME J.">
        <title>Uncovering the hidden diversity of litter-decomposition mechanisms in mushroom-forming fungi.</title>
        <authorList>
            <person name="Floudas D."/>
            <person name="Bentzer J."/>
            <person name="Ahren D."/>
            <person name="Johansson T."/>
            <person name="Persson P."/>
            <person name="Tunlid A."/>
        </authorList>
    </citation>
    <scope>NUCLEOTIDE SEQUENCE [LARGE SCALE GENOMIC DNA]</scope>
    <source>
        <strain evidence="2 3">CBS 661.87</strain>
    </source>
</reference>
<accession>A0A8H5M906</accession>
<dbReference type="AlphaFoldDB" id="A0A8H5M906"/>
<proteinExistence type="predicted"/>
<evidence type="ECO:0000313" key="3">
    <source>
        <dbReference type="Proteomes" id="UP000565441"/>
    </source>
</evidence>
<keyword evidence="1" id="KW-0812">Transmembrane</keyword>
<comment type="caution">
    <text evidence="2">The sequence shown here is derived from an EMBL/GenBank/DDBJ whole genome shotgun (WGS) entry which is preliminary data.</text>
</comment>
<sequence>MMLPILHTDNALEATFAAVHRRVPTRLSELSSMESSLMDPQESIWASDREYKHWHDDQLASSLQHPALEITKEHPVHHEALKAEPSPSVFAPQEDDNATRVGWACLILHAYGVILSSTLGAFKKAMSLFAHLTPFAVVVWFILCAAFQVPHIPEVIVTPLCDINILSRTYFCVKTYRHNFEPIYAEAERRLEQAQWADYPGLVMVQNVLADTFAGDTFGASKMAHQITQAELATGDRIAAIRYSTLKTAKHLVDSLRTFIQDAVDAGDSLEELDAKAMGAIDSMVGINTWALQAIEEVKFAIPGVMNSPAVCRIQKSTTEVIDEKFNEAMTVQSAILSGLVVYAKYPQRQLERMKERLQVIRDLANRENILINAEQDELLASMWTKLGSNRRDLQRFATNLDLLEDLESYTDKAKIHISQALSNLMMMQSQMKDLRNKVSQPDIAGTSIPVDVHIRTILDGIHRMKEGMIRAREREGDIIRIIGAQ</sequence>
<dbReference type="EMBL" id="JAACJP010000003">
    <property type="protein sequence ID" value="KAF5385760.1"/>
    <property type="molecule type" value="Genomic_DNA"/>
</dbReference>
<keyword evidence="3" id="KW-1185">Reference proteome</keyword>
<dbReference type="OrthoDB" id="4179406at2759"/>
<gene>
    <name evidence="2" type="ORF">D9615_002531</name>
</gene>
<keyword evidence="1" id="KW-0472">Membrane</keyword>
<evidence type="ECO:0000313" key="2">
    <source>
        <dbReference type="EMBL" id="KAF5385760.1"/>
    </source>
</evidence>